<dbReference type="AlphaFoldDB" id="A0A2M6WCP1"/>
<accession>A0A2M6WCP1</accession>
<feature type="non-terminal residue" evidence="2">
    <location>
        <position position="70"/>
    </location>
</feature>
<evidence type="ECO:0000256" key="1">
    <source>
        <dbReference type="SAM" id="Phobius"/>
    </source>
</evidence>
<proteinExistence type="predicted"/>
<dbReference type="EMBL" id="PFBO01000042">
    <property type="protein sequence ID" value="PIT90571.1"/>
    <property type="molecule type" value="Genomic_DNA"/>
</dbReference>
<name>A0A2M6WCP1_9BACT</name>
<keyword evidence="1" id="KW-0812">Transmembrane</keyword>
<keyword evidence="1" id="KW-1133">Transmembrane helix</keyword>
<evidence type="ECO:0000313" key="3">
    <source>
        <dbReference type="Proteomes" id="UP000230543"/>
    </source>
</evidence>
<dbReference type="Proteomes" id="UP000230543">
    <property type="component" value="Unassembled WGS sequence"/>
</dbReference>
<sequence>MNGDLNWDVVLFDYSIFSIYFFLYVLCGFVILLKKHFKSGGYQKIQIKYLMIATISTFITIGFVSIILVL</sequence>
<keyword evidence="1" id="KW-0472">Membrane</keyword>
<evidence type="ECO:0000313" key="2">
    <source>
        <dbReference type="EMBL" id="PIT90571.1"/>
    </source>
</evidence>
<organism evidence="2 3">
    <name type="scientific">Candidatus Komeilibacteria bacterium CG10_big_fil_rev_8_21_14_0_10_41_13</name>
    <dbReference type="NCBI Taxonomy" id="1974476"/>
    <lineage>
        <taxon>Bacteria</taxon>
        <taxon>Candidatus Komeiliibacteriota</taxon>
    </lineage>
</organism>
<comment type="caution">
    <text evidence="2">The sequence shown here is derived from an EMBL/GenBank/DDBJ whole genome shotgun (WGS) entry which is preliminary data.</text>
</comment>
<feature type="transmembrane region" description="Helical" evidence="1">
    <location>
        <begin position="49"/>
        <end position="69"/>
    </location>
</feature>
<reference evidence="3" key="1">
    <citation type="submission" date="2017-09" db="EMBL/GenBank/DDBJ databases">
        <title>Depth-based differentiation of microbial function through sediment-hosted aquifers and enrichment of novel symbionts in the deep terrestrial subsurface.</title>
        <authorList>
            <person name="Probst A.J."/>
            <person name="Ladd B."/>
            <person name="Jarett J.K."/>
            <person name="Geller-Mcgrath D.E."/>
            <person name="Sieber C.M.K."/>
            <person name="Emerson J.B."/>
            <person name="Anantharaman K."/>
            <person name="Thomas B.C."/>
            <person name="Malmstrom R."/>
            <person name="Stieglmeier M."/>
            <person name="Klingl A."/>
            <person name="Woyke T."/>
            <person name="Ryan C.M."/>
            <person name="Banfield J.F."/>
        </authorList>
    </citation>
    <scope>NUCLEOTIDE SEQUENCE [LARGE SCALE GENOMIC DNA]</scope>
</reference>
<gene>
    <name evidence="2" type="ORF">COU22_01475</name>
</gene>
<feature type="transmembrane region" description="Helical" evidence="1">
    <location>
        <begin position="12"/>
        <end position="33"/>
    </location>
</feature>
<protein>
    <submittedName>
        <fullName evidence="2">Uncharacterized protein</fullName>
    </submittedName>
</protein>